<dbReference type="EMBL" id="LOCK01000017">
    <property type="protein sequence ID" value="KTE92138.1"/>
    <property type="molecule type" value="Genomic_DNA"/>
</dbReference>
<reference evidence="3 4" key="2">
    <citation type="submission" date="2015-12" db="EMBL/GenBank/DDBJ databases">
        <title>Draft Genome Sequence of Desulfitobacterium hafniense Strain DH, a Sulfate-reducing Bacterium Isolated from Paddy Soils.</title>
        <authorList>
            <person name="Bao P."/>
            <person name="Zhang X."/>
            <person name="Li G."/>
        </authorList>
    </citation>
    <scope>NUCLEOTIDE SEQUENCE [LARGE SCALE GENOMIC DNA]</scope>
    <source>
        <strain evidence="3 4">DH</strain>
    </source>
</reference>
<accession>A0A098B4I4</accession>
<dbReference type="RefSeq" id="WP_015945164.1">
    <property type="nucleotide sequence ID" value="NZ_CABKQQ010000060.1"/>
</dbReference>
<feature type="transmembrane region" description="Helical" evidence="1">
    <location>
        <begin position="86"/>
        <end position="105"/>
    </location>
</feature>
<evidence type="ECO:0008006" key="5">
    <source>
        <dbReference type="Google" id="ProtNLM"/>
    </source>
</evidence>
<dbReference type="EMBL" id="LK996017">
    <property type="protein sequence ID" value="CDX03252.1"/>
    <property type="molecule type" value="Genomic_DNA"/>
</dbReference>
<feature type="transmembrane region" description="Helical" evidence="1">
    <location>
        <begin position="34"/>
        <end position="51"/>
    </location>
</feature>
<gene>
    <name evidence="3" type="ORF">AT727_04180</name>
    <name evidence="2" type="ORF">DPCES_3366</name>
</gene>
<dbReference type="Pfam" id="PF04020">
    <property type="entry name" value="Phage_holin_4_2"/>
    <property type="match status" value="1"/>
</dbReference>
<evidence type="ECO:0000313" key="4">
    <source>
        <dbReference type="Proteomes" id="UP000054623"/>
    </source>
</evidence>
<keyword evidence="1" id="KW-0812">Transmembrane</keyword>
<evidence type="ECO:0000256" key="1">
    <source>
        <dbReference type="SAM" id="Phobius"/>
    </source>
</evidence>
<name>A0A098B4I4_DESHA</name>
<dbReference type="PANTHER" id="PTHR37309:SF1">
    <property type="entry name" value="SLR0284 PROTEIN"/>
    <property type="match status" value="1"/>
</dbReference>
<protein>
    <recommendedName>
        <fullName evidence="5">Phage holin family protein</fullName>
    </recommendedName>
</protein>
<organism evidence="2">
    <name type="scientific">Desulfitobacterium hafniense</name>
    <name type="common">Desulfitobacterium frappieri</name>
    <dbReference type="NCBI Taxonomy" id="49338"/>
    <lineage>
        <taxon>Bacteria</taxon>
        <taxon>Bacillati</taxon>
        <taxon>Bacillota</taxon>
        <taxon>Clostridia</taxon>
        <taxon>Eubacteriales</taxon>
        <taxon>Desulfitobacteriaceae</taxon>
        <taxon>Desulfitobacterium</taxon>
    </lineage>
</organism>
<proteinExistence type="predicted"/>
<keyword evidence="1" id="KW-0472">Membrane</keyword>
<dbReference type="Proteomes" id="UP000054623">
    <property type="component" value="Unassembled WGS sequence"/>
</dbReference>
<evidence type="ECO:0000313" key="2">
    <source>
        <dbReference type="EMBL" id="CDX03252.1"/>
    </source>
</evidence>
<dbReference type="PATRIC" id="fig|49338.4.peg.3619"/>
<dbReference type="InterPro" id="IPR007165">
    <property type="entry name" value="Phage_holin_4_2"/>
</dbReference>
<dbReference type="PANTHER" id="PTHR37309">
    <property type="entry name" value="SLR0284 PROTEIN"/>
    <property type="match status" value="1"/>
</dbReference>
<keyword evidence="1" id="KW-1133">Transmembrane helix</keyword>
<evidence type="ECO:0000313" key="3">
    <source>
        <dbReference type="EMBL" id="KTE92138.1"/>
    </source>
</evidence>
<dbReference type="AlphaFoldDB" id="A0A098B4I4"/>
<feature type="transmembrane region" description="Helical" evidence="1">
    <location>
        <begin position="63"/>
        <end position="80"/>
    </location>
</feature>
<reference evidence="2" key="1">
    <citation type="submission" date="2014-07" db="EMBL/GenBank/DDBJ databases">
        <authorList>
            <person name="Hornung V.Bastian."/>
        </authorList>
    </citation>
    <scope>NUCLEOTIDE SEQUENCE</scope>
    <source>
        <strain evidence="2">PCE-S</strain>
    </source>
</reference>
<dbReference type="OrthoDB" id="1701386at2"/>
<sequence length="110" mass="11493">MLGMIVRFLVSAVVLLLVSYLVPGLKVAGFTGALIAAVVIAVLGYVVELAFGRDKVTRVHRGVVGFLVSAVVIYVSQFIVPGSIQVSIIGALLASLVIGIVDAFVPTELR</sequence>